<keyword evidence="1" id="KW-0472">Membrane</keyword>
<evidence type="ECO:0000256" key="1">
    <source>
        <dbReference type="SAM" id="Phobius"/>
    </source>
</evidence>
<name>A0A7X0HH34_9ACTN</name>
<protein>
    <submittedName>
        <fullName evidence="2">Uncharacterized protein</fullName>
    </submittedName>
</protein>
<dbReference type="Proteomes" id="UP000540423">
    <property type="component" value="Unassembled WGS sequence"/>
</dbReference>
<dbReference type="AlphaFoldDB" id="A0A7X0HH34"/>
<feature type="transmembrane region" description="Helical" evidence="1">
    <location>
        <begin position="12"/>
        <end position="33"/>
    </location>
</feature>
<accession>A0A7X0HH34</accession>
<organism evidence="2 3">
    <name type="scientific">Streptomyces candidus</name>
    <dbReference type="NCBI Taxonomy" id="67283"/>
    <lineage>
        <taxon>Bacteria</taxon>
        <taxon>Bacillati</taxon>
        <taxon>Actinomycetota</taxon>
        <taxon>Actinomycetes</taxon>
        <taxon>Kitasatosporales</taxon>
        <taxon>Streptomycetaceae</taxon>
        <taxon>Streptomyces</taxon>
    </lineage>
</organism>
<dbReference type="EMBL" id="JACHEM010000010">
    <property type="protein sequence ID" value="MBB6437526.1"/>
    <property type="molecule type" value="Genomic_DNA"/>
</dbReference>
<keyword evidence="1" id="KW-0812">Transmembrane</keyword>
<keyword evidence="1" id="KW-1133">Transmembrane helix</keyword>
<evidence type="ECO:0000313" key="3">
    <source>
        <dbReference type="Proteomes" id="UP000540423"/>
    </source>
</evidence>
<sequence length="39" mass="4257">MVNAQETGPSFLTLLPLGLVLLLIAAAAFFVIYKVTHRK</sequence>
<evidence type="ECO:0000313" key="2">
    <source>
        <dbReference type="EMBL" id="MBB6437526.1"/>
    </source>
</evidence>
<keyword evidence="3" id="KW-1185">Reference proteome</keyword>
<comment type="caution">
    <text evidence="2">The sequence shown here is derived from an EMBL/GenBank/DDBJ whole genome shotgun (WGS) entry which is preliminary data.</text>
</comment>
<proteinExistence type="predicted"/>
<reference evidence="2 3" key="1">
    <citation type="submission" date="2020-08" db="EMBL/GenBank/DDBJ databases">
        <title>Genomic Encyclopedia of Type Strains, Phase IV (KMG-IV): sequencing the most valuable type-strain genomes for metagenomic binning, comparative biology and taxonomic classification.</title>
        <authorList>
            <person name="Goeker M."/>
        </authorList>
    </citation>
    <scope>NUCLEOTIDE SEQUENCE [LARGE SCALE GENOMIC DNA]</scope>
    <source>
        <strain evidence="2 3">DSM 40141</strain>
    </source>
</reference>
<gene>
    <name evidence="2" type="ORF">HNQ79_004027</name>
</gene>